<protein>
    <recommendedName>
        <fullName evidence="3">Methyltransferase domain-containing protein</fullName>
    </recommendedName>
</protein>
<accession>A0A813L802</accession>
<evidence type="ECO:0008006" key="3">
    <source>
        <dbReference type="Google" id="ProtNLM"/>
    </source>
</evidence>
<dbReference type="EMBL" id="CAJNNW010034072">
    <property type="protein sequence ID" value="CAE8721486.1"/>
    <property type="molecule type" value="Genomic_DNA"/>
</dbReference>
<dbReference type="SUPFAM" id="SSF53335">
    <property type="entry name" value="S-adenosyl-L-methionine-dependent methyltransferases"/>
    <property type="match status" value="1"/>
</dbReference>
<gene>
    <name evidence="1" type="ORF">PGLA2088_LOCUS41969</name>
</gene>
<dbReference type="Pfam" id="PF13578">
    <property type="entry name" value="Methyltransf_24"/>
    <property type="match status" value="1"/>
</dbReference>
<dbReference type="Gene3D" id="3.40.50.150">
    <property type="entry name" value="Vaccinia Virus protein VP39"/>
    <property type="match status" value="1"/>
</dbReference>
<dbReference type="Proteomes" id="UP000626109">
    <property type="component" value="Unassembled WGS sequence"/>
</dbReference>
<dbReference type="AlphaFoldDB" id="A0A813L802"/>
<organism evidence="1 2">
    <name type="scientific">Polarella glacialis</name>
    <name type="common">Dinoflagellate</name>
    <dbReference type="NCBI Taxonomy" id="89957"/>
    <lineage>
        <taxon>Eukaryota</taxon>
        <taxon>Sar</taxon>
        <taxon>Alveolata</taxon>
        <taxon>Dinophyceae</taxon>
        <taxon>Suessiales</taxon>
        <taxon>Suessiaceae</taxon>
        <taxon>Polarella</taxon>
    </lineage>
</organism>
<name>A0A813L802_POLGL</name>
<proteinExistence type="predicted"/>
<comment type="caution">
    <text evidence="1">The sequence shown here is derived from an EMBL/GenBank/DDBJ whole genome shotgun (WGS) entry which is preliminary data.</text>
</comment>
<dbReference type="InterPro" id="IPR029063">
    <property type="entry name" value="SAM-dependent_MTases_sf"/>
</dbReference>
<reference evidence="1" key="1">
    <citation type="submission" date="2021-02" db="EMBL/GenBank/DDBJ databases">
        <authorList>
            <person name="Dougan E. K."/>
            <person name="Rhodes N."/>
            <person name="Thang M."/>
            <person name="Chan C."/>
        </authorList>
    </citation>
    <scope>NUCLEOTIDE SEQUENCE</scope>
</reference>
<sequence length="176" mass="19854">MRFDMLVTLLKELHSRRGGKEPLVVVEVGVFIGKLSRFLLQRCDFIKLVGVDPYIGSDDTFPGKSDLDPNAAFAEATGVFEQHGGRASLMPMTSEAAAATLQDGSIDAIFIDGCHLYDCVRQDFELWMPKMRRDVETLVSGHDFSPMWPGVVRAVHEQRPGQSVQLSTDWMFWWFQ</sequence>
<evidence type="ECO:0000313" key="1">
    <source>
        <dbReference type="EMBL" id="CAE8721486.1"/>
    </source>
</evidence>
<evidence type="ECO:0000313" key="2">
    <source>
        <dbReference type="Proteomes" id="UP000626109"/>
    </source>
</evidence>